<dbReference type="EMBL" id="AENT01000024">
    <property type="protein sequence ID" value="EFR42516.1"/>
    <property type="molecule type" value="Genomic_DNA"/>
</dbReference>
<comment type="cofactor">
    <cofactor evidence="7">
        <name>Mg(2+)</name>
        <dbReference type="ChEBI" id="CHEBI:18420"/>
    </cofactor>
    <text evidence="7">Binds 1 Mg(2+) ion per subunit.</text>
</comment>
<keyword evidence="6 7" id="KW-0057">Aromatic amino acid biosynthesis</keyword>
<comment type="caution">
    <text evidence="7">Lacks conserved residue(s) required for the propagation of feature annotation.</text>
</comment>
<dbReference type="GO" id="GO:0000287">
    <property type="term" value="F:magnesium ion binding"/>
    <property type="evidence" value="ECO:0007669"/>
    <property type="project" value="UniProtKB-UniRule"/>
</dbReference>
<comment type="subcellular location">
    <subcellularLocation>
        <location evidence="7">Cytoplasm</location>
    </subcellularLocation>
</comment>
<dbReference type="Gene3D" id="3.40.50.300">
    <property type="entry name" value="P-loop containing nucleotide triphosphate hydrolases"/>
    <property type="match status" value="1"/>
</dbReference>
<dbReference type="Pfam" id="PF01202">
    <property type="entry name" value="SKI"/>
    <property type="match status" value="1"/>
</dbReference>
<dbReference type="EC" id="2.7.1.71" evidence="7"/>
<dbReference type="Proteomes" id="UP000004594">
    <property type="component" value="Unassembled WGS sequence"/>
</dbReference>
<comment type="caution">
    <text evidence="8">The sequence shown here is derived from an EMBL/GenBank/DDBJ whole genome shotgun (WGS) entry which is preliminary data.</text>
</comment>
<evidence type="ECO:0000256" key="5">
    <source>
        <dbReference type="ARBA" id="ARBA00022840"/>
    </source>
</evidence>
<reference evidence="8 9" key="1">
    <citation type="submission" date="2010-11" db="EMBL/GenBank/DDBJ databases">
        <authorList>
            <person name="Durkin A.S."/>
            <person name="Madupu R."/>
            <person name="Torralba M."/>
            <person name="Gillis M."/>
            <person name="Methe B."/>
            <person name="Sutton G."/>
            <person name="Nelson K.E."/>
        </authorList>
    </citation>
    <scope>NUCLEOTIDE SEQUENCE [LARGE SCALE GENOMIC DNA]</scope>
    <source>
        <strain evidence="8 9">UPII 345-E</strain>
    </source>
</reference>
<dbReference type="RefSeq" id="WP_007554791.1">
    <property type="nucleotide sequence ID" value="NZ_AENT01000024.1"/>
</dbReference>
<keyword evidence="2 7" id="KW-0808">Transferase</keyword>
<dbReference type="CDD" id="cd00464">
    <property type="entry name" value="SK"/>
    <property type="match status" value="1"/>
</dbReference>
<proteinExistence type="inferred from homology"/>
<comment type="subunit">
    <text evidence="7">Monomer.</text>
</comment>
<evidence type="ECO:0000256" key="7">
    <source>
        <dbReference type="HAMAP-Rule" id="MF_00109"/>
    </source>
</evidence>
<dbReference type="OrthoDB" id="9800332at2"/>
<feature type="binding site" evidence="7">
    <location>
        <position position="59"/>
    </location>
    <ligand>
        <name>substrate</name>
    </ligand>
</feature>
<dbReference type="PRINTS" id="PR01100">
    <property type="entry name" value="SHIKIMTKNASE"/>
</dbReference>
<organism evidence="8 9">
    <name type="scientific">Dialister micraerophilus UPII 345-E</name>
    <dbReference type="NCBI Taxonomy" id="910314"/>
    <lineage>
        <taxon>Bacteria</taxon>
        <taxon>Bacillati</taxon>
        <taxon>Bacillota</taxon>
        <taxon>Negativicutes</taxon>
        <taxon>Veillonellales</taxon>
        <taxon>Veillonellaceae</taxon>
        <taxon>Dialister</taxon>
    </lineage>
</organism>
<accession>E4L9N6</accession>
<keyword evidence="3 7" id="KW-0547">Nucleotide-binding</keyword>
<dbReference type="GO" id="GO:0005829">
    <property type="term" value="C:cytosol"/>
    <property type="evidence" value="ECO:0007669"/>
    <property type="project" value="TreeGrafter"/>
</dbReference>
<dbReference type="GO" id="GO:0009073">
    <property type="term" value="P:aromatic amino acid family biosynthetic process"/>
    <property type="evidence" value="ECO:0007669"/>
    <property type="project" value="UniProtKB-KW"/>
</dbReference>
<dbReference type="eggNOG" id="COG0703">
    <property type="taxonomic scope" value="Bacteria"/>
</dbReference>
<dbReference type="InterPro" id="IPR000623">
    <property type="entry name" value="Shikimate_kinase/TSH1"/>
</dbReference>
<gene>
    <name evidence="7 8" type="primary">aroK</name>
    <name evidence="8" type="ORF">HMPREF9220_0464</name>
</gene>
<evidence type="ECO:0000256" key="4">
    <source>
        <dbReference type="ARBA" id="ARBA00022777"/>
    </source>
</evidence>
<evidence type="ECO:0000313" key="9">
    <source>
        <dbReference type="Proteomes" id="UP000004594"/>
    </source>
</evidence>
<comment type="catalytic activity">
    <reaction evidence="7">
        <text>shikimate + ATP = 3-phosphoshikimate + ADP + H(+)</text>
        <dbReference type="Rhea" id="RHEA:13121"/>
        <dbReference type="ChEBI" id="CHEBI:15378"/>
        <dbReference type="ChEBI" id="CHEBI:30616"/>
        <dbReference type="ChEBI" id="CHEBI:36208"/>
        <dbReference type="ChEBI" id="CHEBI:145989"/>
        <dbReference type="ChEBI" id="CHEBI:456216"/>
        <dbReference type="EC" id="2.7.1.71"/>
    </reaction>
</comment>
<keyword evidence="7" id="KW-0460">Magnesium</keyword>
<dbReference type="SUPFAM" id="SSF52540">
    <property type="entry name" value="P-loop containing nucleoside triphosphate hydrolases"/>
    <property type="match status" value="1"/>
</dbReference>
<dbReference type="AlphaFoldDB" id="E4L9N6"/>
<keyword evidence="7" id="KW-0479">Metal-binding</keyword>
<feature type="binding site" evidence="7">
    <location>
        <position position="17"/>
    </location>
    <ligand>
        <name>Mg(2+)</name>
        <dbReference type="ChEBI" id="CHEBI:18420"/>
    </ligand>
</feature>
<evidence type="ECO:0000313" key="8">
    <source>
        <dbReference type="EMBL" id="EFR42516.1"/>
    </source>
</evidence>
<evidence type="ECO:0000256" key="2">
    <source>
        <dbReference type="ARBA" id="ARBA00022679"/>
    </source>
</evidence>
<dbReference type="InterPro" id="IPR031322">
    <property type="entry name" value="Shikimate/glucono_kinase"/>
</dbReference>
<dbReference type="PANTHER" id="PTHR21087:SF16">
    <property type="entry name" value="SHIKIMATE KINASE 1, CHLOROPLASTIC"/>
    <property type="match status" value="1"/>
</dbReference>
<dbReference type="GO" id="GO:0005524">
    <property type="term" value="F:ATP binding"/>
    <property type="evidence" value="ECO:0007669"/>
    <property type="project" value="UniProtKB-UniRule"/>
</dbReference>
<dbReference type="UniPathway" id="UPA00053">
    <property type="reaction ID" value="UER00088"/>
</dbReference>
<feature type="binding site" evidence="7">
    <location>
        <position position="81"/>
    </location>
    <ligand>
        <name>substrate</name>
    </ligand>
</feature>
<dbReference type="GO" id="GO:0004765">
    <property type="term" value="F:shikimate kinase activity"/>
    <property type="evidence" value="ECO:0007669"/>
    <property type="project" value="UniProtKB-UniRule"/>
</dbReference>
<keyword evidence="4 7" id="KW-0418">Kinase</keyword>
<feature type="binding site" evidence="7">
    <location>
        <position position="35"/>
    </location>
    <ligand>
        <name>substrate</name>
    </ligand>
</feature>
<sequence>MKKRNIVLIGPMGTGKSRAARILADGLGFQLADTDRIIKHETGMKIATYYKLNGEKAFRKKETEIINRVRYYHEAVIAMGGNFPMTEKRFQLLSEYGIVILLYARPFRLVERVNKSIGKRPTMDYKNTEKYVKYMLKLWHPWKKRSDFAINTTLGHPAKTALDIARYLDREKIQFEKRHYKKNYHKKNYYKKFNGFKKEG</sequence>
<dbReference type="InterPro" id="IPR027417">
    <property type="entry name" value="P-loop_NTPase"/>
</dbReference>
<name>E4L9N6_9FIRM</name>
<evidence type="ECO:0000256" key="1">
    <source>
        <dbReference type="ARBA" id="ARBA00022605"/>
    </source>
</evidence>
<keyword evidence="5 7" id="KW-0067">ATP-binding</keyword>
<feature type="binding site" evidence="7">
    <location>
        <position position="120"/>
    </location>
    <ligand>
        <name>ATP</name>
        <dbReference type="ChEBI" id="CHEBI:30616"/>
    </ligand>
</feature>
<protein>
    <recommendedName>
        <fullName evidence="7">Shikimate kinase</fullName>
        <shortName evidence="7">SK</shortName>
        <ecNumber evidence="7">2.7.1.71</ecNumber>
    </recommendedName>
</protein>
<comment type="pathway">
    <text evidence="7">Metabolic intermediate biosynthesis; chorismate biosynthesis; chorismate from D-erythrose 4-phosphate and phosphoenolpyruvate: step 5/7.</text>
</comment>
<dbReference type="PANTHER" id="PTHR21087">
    <property type="entry name" value="SHIKIMATE KINASE"/>
    <property type="match status" value="1"/>
</dbReference>
<comment type="function">
    <text evidence="7">Catalyzes the specific phosphorylation of the 3-hydroxyl group of shikimic acid using ATP as a cosubstrate.</text>
</comment>
<keyword evidence="7" id="KW-0963">Cytoplasm</keyword>
<dbReference type="GO" id="GO:0008652">
    <property type="term" value="P:amino acid biosynthetic process"/>
    <property type="evidence" value="ECO:0007669"/>
    <property type="project" value="UniProtKB-KW"/>
</dbReference>
<dbReference type="GO" id="GO:0009423">
    <property type="term" value="P:chorismate biosynthetic process"/>
    <property type="evidence" value="ECO:0007669"/>
    <property type="project" value="UniProtKB-UniRule"/>
</dbReference>
<evidence type="ECO:0000256" key="6">
    <source>
        <dbReference type="ARBA" id="ARBA00023141"/>
    </source>
</evidence>
<keyword evidence="1 7" id="KW-0028">Amino-acid biosynthesis</keyword>
<dbReference type="HAMAP" id="MF_00109">
    <property type="entry name" value="Shikimate_kinase"/>
    <property type="match status" value="1"/>
</dbReference>
<evidence type="ECO:0000256" key="3">
    <source>
        <dbReference type="ARBA" id="ARBA00022741"/>
    </source>
</evidence>
<comment type="similarity">
    <text evidence="7">Belongs to the shikimate kinase family.</text>
</comment>
<feature type="binding site" evidence="7">
    <location>
        <begin position="13"/>
        <end position="18"/>
    </location>
    <ligand>
        <name>ATP</name>
        <dbReference type="ChEBI" id="CHEBI:30616"/>
    </ligand>
</feature>